<protein>
    <submittedName>
        <fullName evidence="2">Uncharacterized protein</fullName>
    </submittedName>
</protein>
<keyword evidence="3" id="KW-1185">Reference proteome</keyword>
<organism evidence="2 3">
    <name type="scientific">Stegodyphus mimosarum</name>
    <name type="common">African social velvet spider</name>
    <dbReference type="NCBI Taxonomy" id="407821"/>
    <lineage>
        <taxon>Eukaryota</taxon>
        <taxon>Metazoa</taxon>
        <taxon>Ecdysozoa</taxon>
        <taxon>Arthropoda</taxon>
        <taxon>Chelicerata</taxon>
        <taxon>Arachnida</taxon>
        <taxon>Araneae</taxon>
        <taxon>Araneomorphae</taxon>
        <taxon>Entelegynae</taxon>
        <taxon>Eresoidea</taxon>
        <taxon>Eresidae</taxon>
        <taxon>Stegodyphus</taxon>
    </lineage>
</organism>
<evidence type="ECO:0000313" key="2">
    <source>
        <dbReference type="EMBL" id="KFM64209.1"/>
    </source>
</evidence>
<accession>A0A087TGH0</accession>
<evidence type="ECO:0000313" key="3">
    <source>
        <dbReference type="Proteomes" id="UP000054359"/>
    </source>
</evidence>
<feature type="compositionally biased region" description="Polar residues" evidence="1">
    <location>
        <begin position="24"/>
        <end position="41"/>
    </location>
</feature>
<dbReference type="EMBL" id="KK115112">
    <property type="protein sequence ID" value="KFM64209.1"/>
    <property type="molecule type" value="Genomic_DNA"/>
</dbReference>
<feature type="non-terminal residue" evidence="2">
    <location>
        <position position="65"/>
    </location>
</feature>
<dbReference type="OrthoDB" id="6431561at2759"/>
<proteinExistence type="predicted"/>
<dbReference type="Proteomes" id="UP000054359">
    <property type="component" value="Unassembled WGS sequence"/>
</dbReference>
<dbReference type="AlphaFoldDB" id="A0A087TGH0"/>
<feature type="region of interest" description="Disordered" evidence="1">
    <location>
        <begin position="23"/>
        <end position="65"/>
    </location>
</feature>
<sequence>MSYTQFGYSSYAASSPLVIGGSSGQNSCYERTGVSPESQYDTRLYPRLPSYASSYQTDANLDPAT</sequence>
<name>A0A087TGH0_STEMI</name>
<gene>
    <name evidence="2" type="ORF">X975_10648</name>
</gene>
<reference evidence="2 3" key="1">
    <citation type="submission" date="2013-11" db="EMBL/GenBank/DDBJ databases">
        <title>Genome sequencing of Stegodyphus mimosarum.</title>
        <authorList>
            <person name="Bechsgaard J."/>
        </authorList>
    </citation>
    <scope>NUCLEOTIDE SEQUENCE [LARGE SCALE GENOMIC DNA]</scope>
</reference>
<evidence type="ECO:0000256" key="1">
    <source>
        <dbReference type="SAM" id="MobiDB-lite"/>
    </source>
</evidence>